<evidence type="ECO:0000313" key="4">
    <source>
        <dbReference type="Proteomes" id="UP000564836"/>
    </source>
</evidence>
<proteinExistence type="predicted"/>
<reference evidence="3 4" key="1">
    <citation type="journal article" date="2017" name="Syst. Appl. Microbiol.">
        <title>Soybeans inoculated with root zone soils of Canadian native legumes harbour diverse and novel Bradyrhizobium spp. that possess agricultural potential.</title>
        <authorList>
            <person name="Bromfield E.S.P."/>
            <person name="Cloutier S."/>
            <person name="Tambong J.T."/>
            <person name="Tran Thi T.V."/>
        </authorList>
    </citation>
    <scope>NUCLEOTIDE SEQUENCE [LARGE SCALE GENOMIC DNA]</scope>
    <source>
        <strain evidence="3 4">323S2</strain>
    </source>
</reference>
<reference evidence="2" key="2">
    <citation type="submission" date="2020-06" db="EMBL/GenBank/DDBJ databases">
        <title>Whole Genome Sequence of Bradyrhizobium sp. Strain 323S2.</title>
        <authorList>
            <person name="Bromfield E.S.P."/>
        </authorList>
    </citation>
    <scope>NUCLEOTIDE SEQUENCE [LARGE SCALE GENOMIC DNA]</scope>
    <source>
        <strain evidence="2">323S2</strain>
    </source>
</reference>
<evidence type="ECO:0000313" key="2">
    <source>
        <dbReference type="EMBL" id="NYY87304.1"/>
    </source>
</evidence>
<dbReference type="EMBL" id="JACBFH010000001">
    <property type="protein sequence ID" value="NYY87304.1"/>
    <property type="molecule type" value="Genomic_DNA"/>
</dbReference>
<dbReference type="AlphaFoldDB" id="A0A7Z0TMV1"/>
<dbReference type="Proteomes" id="UP000564836">
    <property type="component" value="Chromosome"/>
</dbReference>
<accession>A0A7Z0TMV1</accession>
<sequence>MNTPQNETPRRYGVLRQEQSTNEIERTCESIRRLGYGVINGGYDHEQLAALADAFDRTQERYATRHGGVDALRSIDEHNTIRLPLAHEPVFLQLASNDRILEICSRLISGYAVLNQQNGIINPPNGKPYNQGLWHRDLPYQHFVSSRPLAINALFCLDAFTLENGATKVLPASHRQEDFPSDDFVNTQALPVAAPAGSFIVLDCMVFHSGGVNTTVRPRRAVNHVYTIPLISQQIDLPSALGDTFTSDSKLRRLLGYDVRQPGSVADYLAQRPKKA</sequence>
<dbReference type="SUPFAM" id="SSF51197">
    <property type="entry name" value="Clavaminate synthase-like"/>
    <property type="match status" value="1"/>
</dbReference>
<dbReference type="GO" id="GO:0016706">
    <property type="term" value="F:2-oxoglutarate-dependent dioxygenase activity"/>
    <property type="evidence" value="ECO:0007669"/>
    <property type="project" value="UniProtKB-ARBA"/>
</dbReference>
<dbReference type="RefSeq" id="WP_166342825.1">
    <property type="nucleotide sequence ID" value="NZ_CP088280.1"/>
</dbReference>
<name>A0A7Z0TMV1_9BRAD</name>
<keyword evidence="2" id="KW-0223">Dioxygenase</keyword>
<dbReference type="EMBL" id="CP088280">
    <property type="protein sequence ID" value="UGX96547.1"/>
    <property type="molecule type" value="Genomic_DNA"/>
</dbReference>
<dbReference type="Gene3D" id="2.60.120.620">
    <property type="entry name" value="q2cbj1_9rhob like domain"/>
    <property type="match status" value="1"/>
</dbReference>
<dbReference type="PANTHER" id="PTHR20883">
    <property type="entry name" value="PHYTANOYL-COA DIOXYGENASE DOMAIN CONTAINING 1"/>
    <property type="match status" value="1"/>
</dbReference>
<dbReference type="Pfam" id="PF05721">
    <property type="entry name" value="PhyH"/>
    <property type="match status" value="1"/>
</dbReference>
<keyword evidence="2" id="KW-0560">Oxidoreductase</keyword>
<reference evidence="3 4" key="3">
    <citation type="journal article" date="2022" name="Int. J. Syst. Evol. Microbiol.">
        <title>Strains of Bradyrhizobium barranii sp. nov. associated with legumes native to Canada are symbionts of soybeans and belong to different subspecies (subsp. barranii subsp. nov. and subsp. apii subsp. nov.) and symbiovars (sv. glycinearum and sv. septentrionale).</title>
        <authorList>
            <person name="Bromfield E.S.P."/>
            <person name="Cloutier S."/>
            <person name="Wasai-Hara S."/>
            <person name="Minamisawa K."/>
        </authorList>
    </citation>
    <scope>NUCLEOTIDE SEQUENCE [LARGE SCALE GENOMIC DNA]</scope>
    <source>
        <strain evidence="3 4">323S2</strain>
    </source>
</reference>
<gene>
    <name evidence="3" type="ORF">G6321_00015945</name>
    <name evidence="2" type="ORF">G6321_02325</name>
</gene>
<evidence type="ECO:0000256" key="1">
    <source>
        <dbReference type="ARBA" id="ARBA00001954"/>
    </source>
</evidence>
<protein>
    <submittedName>
        <fullName evidence="2">Phytanoyl-CoA dioxygenase family protein</fullName>
    </submittedName>
</protein>
<evidence type="ECO:0000313" key="3">
    <source>
        <dbReference type="EMBL" id="UGX96547.1"/>
    </source>
</evidence>
<comment type="cofactor">
    <cofactor evidence="1">
        <name>Fe(2+)</name>
        <dbReference type="ChEBI" id="CHEBI:29033"/>
    </cofactor>
</comment>
<dbReference type="PANTHER" id="PTHR20883:SF48">
    <property type="entry name" value="ECTOINE DIOXYGENASE"/>
    <property type="match status" value="1"/>
</dbReference>
<dbReference type="GO" id="GO:0005506">
    <property type="term" value="F:iron ion binding"/>
    <property type="evidence" value="ECO:0007669"/>
    <property type="project" value="UniProtKB-ARBA"/>
</dbReference>
<organism evidence="2">
    <name type="scientific">Bradyrhizobium barranii subsp. barranii</name>
    <dbReference type="NCBI Taxonomy" id="2823807"/>
    <lineage>
        <taxon>Bacteria</taxon>
        <taxon>Pseudomonadati</taxon>
        <taxon>Pseudomonadota</taxon>
        <taxon>Alphaproteobacteria</taxon>
        <taxon>Hyphomicrobiales</taxon>
        <taxon>Nitrobacteraceae</taxon>
        <taxon>Bradyrhizobium</taxon>
        <taxon>Bradyrhizobium barranii</taxon>
    </lineage>
</organism>
<dbReference type="InterPro" id="IPR008775">
    <property type="entry name" value="Phytyl_CoA_dOase-like"/>
</dbReference>